<comment type="caution">
    <text evidence="2">The sequence shown here is derived from an EMBL/GenBank/DDBJ whole genome shotgun (WGS) entry which is preliminary data.</text>
</comment>
<name>A0AAV4P041_CAEEX</name>
<dbReference type="Proteomes" id="UP001054945">
    <property type="component" value="Unassembled WGS sequence"/>
</dbReference>
<evidence type="ECO:0000313" key="3">
    <source>
        <dbReference type="Proteomes" id="UP001054945"/>
    </source>
</evidence>
<feature type="region of interest" description="Disordered" evidence="1">
    <location>
        <begin position="72"/>
        <end position="93"/>
    </location>
</feature>
<reference evidence="2 3" key="1">
    <citation type="submission" date="2021-06" db="EMBL/GenBank/DDBJ databases">
        <title>Caerostris extrusa draft genome.</title>
        <authorList>
            <person name="Kono N."/>
            <person name="Arakawa K."/>
        </authorList>
    </citation>
    <scope>NUCLEOTIDE SEQUENCE [LARGE SCALE GENOMIC DNA]</scope>
</reference>
<gene>
    <name evidence="2" type="ORF">CEXT_75641</name>
</gene>
<keyword evidence="3" id="KW-1185">Reference proteome</keyword>
<dbReference type="EMBL" id="BPLR01021411">
    <property type="protein sequence ID" value="GIX89264.1"/>
    <property type="molecule type" value="Genomic_DNA"/>
</dbReference>
<sequence>MANVGRCSIVLVTDQEAGGQGVVRDHHHFRSANVTNNAITNRESKKLSILPLRSQAFSTPEELAKTVPFCTESGTLGHNPSVSPLSGLPSYPI</sequence>
<evidence type="ECO:0000256" key="1">
    <source>
        <dbReference type="SAM" id="MobiDB-lite"/>
    </source>
</evidence>
<feature type="compositionally biased region" description="Polar residues" evidence="1">
    <location>
        <begin position="72"/>
        <end position="84"/>
    </location>
</feature>
<evidence type="ECO:0000313" key="2">
    <source>
        <dbReference type="EMBL" id="GIX89264.1"/>
    </source>
</evidence>
<protein>
    <submittedName>
        <fullName evidence="2">Uncharacterized protein</fullName>
    </submittedName>
</protein>
<organism evidence="2 3">
    <name type="scientific">Caerostris extrusa</name>
    <name type="common">Bark spider</name>
    <name type="synonym">Caerostris bankana</name>
    <dbReference type="NCBI Taxonomy" id="172846"/>
    <lineage>
        <taxon>Eukaryota</taxon>
        <taxon>Metazoa</taxon>
        <taxon>Ecdysozoa</taxon>
        <taxon>Arthropoda</taxon>
        <taxon>Chelicerata</taxon>
        <taxon>Arachnida</taxon>
        <taxon>Araneae</taxon>
        <taxon>Araneomorphae</taxon>
        <taxon>Entelegynae</taxon>
        <taxon>Araneoidea</taxon>
        <taxon>Araneidae</taxon>
        <taxon>Caerostris</taxon>
    </lineage>
</organism>
<accession>A0AAV4P041</accession>
<proteinExistence type="predicted"/>
<dbReference type="AlphaFoldDB" id="A0AAV4P041"/>